<proteinExistence type="predicted"/>
<accession>A0A9D3UX74</accession>
<dbReference type="EMBL" id="JAIQCV010000009">
    <property type="protein sequence ID" value="KAH1063890.1"/>
    <property type="molecule type" value="Genomic_DNA"/>
</dbReference>
<name>A0A9D3UX74_9ROSI</name>
<protein>
    <submittedName>
        <fullName evidence="1">Uncharacterized protein</fullName>
    </submittedName>
</protein>
<keyword evidence="2" id="KW-1185">Reference proteome</keyword>
<comment type="caution">
    <text evidence="1">The sequence shown here is derived from an EMBL/GenBank/DDBJ whole genome shotgun (WGS) entry which is preliminary data.</text>
</comment>
<evidence type="ECO:0000313" key="1">
    <source>
        <dbReference type="EMBL" id="KAH1063890.1"/>
    </source>
</evidence>
<evidence type="ECO:0000313" key="2">
    <source>
        <dbReference type="Proteomes" id="UP000828251"/>
    </source>
</evidence>
<dbReference type="AlphaFoldDB" id="A0A9D3UX74"/>
<reference evidence="1 2" key="1">
    <citation type="journal article" date="2021" name="Plant Biotechnol. J.">
        <title>Multi-omics assisted identification of the key and species-specific regulatory components of drought-tolerant mechanisms in Gossypium stocksii.</title>
        <authorList>
            <person name="Yu D."/>
            <person name="Ke L."/>
            <person name="Zhang D."/>
            <person name="Wu Y."/>
            <person name="Sun Y."/>
            <person name="Mei J."/>
            <person name="Sun J."/>
            <person name="Sun Y."/>
        </authorList>
    </citation>
    <scope>NUCLEOTIDE SEQUENCE [LARGE SCALE GENOMIC DNA]</scope>
    <source>
        <strain evidence="2">cv. E1</strain>
        <tissue evidence="1">Leaf</tissue>
    </source>
</reference>
<gene>
    <name evidence="1" type="ORF">J1N35_028877</name>
</gene>
<sequence>MIEFDMAKLVLDQVVSHAKKSLEGKLVSAEPVEQTVEEEDEPIKQADHETTSITVMFIWEVYALLHLKLLTFAEKDVVG</sequence>
<organism evidence="1 2">
    <name type="scientific">Gossypium stocksii</name>
    <dbReference type="NCBI Taxonomy" id="47602"/>
    <lineage>
        <taxon>Eukaryota</taxon>
        <taxon>Viridiplantae</taxon>
        <taxon>Streptophyta</taxon>
        <taxon>Embryophyta</taxon>
        <taxon>Tracheophyta</taxon>
        <taxon>Spermatophyta</taxon>
        <taxon>Magnoliopsida</taxon>
        <taxon>eudicotyledons</taxon>
        <taxon>Gunneridae</taxon>
        <taxon>Pentapetalae</taxon>
        <taxon>rosids</taxon>
        <taxon>malvids</taxon>
        <taxon>Malvales</taxon>
        <taxon>Malvaceae</taxon>
        <taxon>Malvoideae</taxon>
        <taxon>Gossypium</taxon>
    </lineage>
</organism>
<dbReference type="Proteomes" id="UP000828251">
    <property type="component" value="Unassembled WGS sequence"/>
</dbReference>